<dbReference type="SUPFAM" id="SSF51905">
    <property type="entry name" value="FAD/NAD(P)-binding domain"/>
    <property type="match status" value="1"/>
</dbReference>
<dbReference type="GO" id="GO:0005737">
    <property type="term" value="C:cytoplasm"/>
    <property type="evidence" value="ECO:0007669"/>
    <property type="project" value="TreeGrafter"/>
</dbReference>
<dbReference type="EMBL" id="JABAHY010000005">
    <property type="protein sequence ID" value="NLS09682.1"/>
    <property type="molecule type" value="Genomic_DNA"/>
</dbReference>
<dbReference type="Pfam" id="PF01266">
    <property type="entry name" value="DAO"/>
    <property type="match status" value="1"/>
</dbReference>
<dbReference type="PANTHER" id="PTHR13847">
    <property type="entry name" value="SARCOSINE DEHYDROGENASE-RELATED"/>
    <property type="match status" value="1"/>
</dbReference>
<name>A0A7X8YDZ4_9MICC</name>
<accession>A0A7X8YDZ4</accession>
<dbReference type="Gene3D" id="3.30.9.10">
    <property type="entry name" value="D-Amino Acid Oxidase, subunit A, domain 2"/>
    <property type="match status" value="1"/>
</dbReference>
<feature type="domain" description="FAD dependent oxidoreductase" evidence="2">
    <location>
        <begin position="7"/>
        <end position="360"/>
    </location>
</feature>
<sequence>MQSSPSDVLIIGSGAVGAAVAFFCAKAGLSVRVVDKGRPGGGTSSRCEGNLLVSDKEHGPELDLANYSLGLWRGELAEFAHLWEFENKGGIIVASQESSMASLQRALQVQRQHGIEVEEIDVPGLKELEPNVTDQAVGAAFYPDDCQVMPMLLTAHLLRMAREAGAELLFDTEVTGMVRTGDQIQGVRTSQGTYYAQTVINAAGPWGAEVAELAGVNVPVGPRRGYVLVTEPLPPMVFRKVYAAEYIDNVGSSEEGLQASPVVEGTQAGSILIGSSRERVGFDHTLNPEALQMIARNAIALFPFLQETRILRHYFGFRPYSPDHVPVIGPDPRVPGLWHACGHEGAGIGLSVGTGKLIAQALTGEQTDIELGPFSPARFDTAAVPEGQEVP</sequence>
<comment type="caution">
    <text evidence="3">The sequence shown here is derived from an EMBL/GenBank/DDBJ whole genome shotgun (WGS) entry which is preliminary data.</text>
</comment>
<dbReference type="InterPro" id="IPR006076">
    <property type="entry name" value="FAD-dep_OxRdtase"/>
</dbReference>
<gene>
    <name evidence="3" type="ORF">HGQ17_06620</name>
</gene>
<keyword evidence="4" id="KW-1185">Reference proteome</keyword>
<organism evidence="3 4">
    <name type="scientific">Nesterenkonia sedimenti</name>
    <dbReference type="NCBI Taxonomy" id="1463632"/>
    <lineage>
        <taxon>Bacteria</taxon>
        <taxon>Bacillati</taxon>
        <taxon>Actinomycetota</taxon>
        <taxon>Actinomycetes</taxon>
        <taxon>Micrococcales</taxon>
        <taxon>Micrococcaceae</taxon>
        <taxon>Nesterenkonia</taxon>
    </lineage>
</organism>
<evidence type="ECO:0000259" key="2">
    <source>
        <dbReference type="Pfam" id="PF01266"/>
    </source>
</evidence>
<keyword evidence="1" id="KW-0560">Oxidoreductase</keyword>
<proteinExistence type="predicted"/>
<dbReference type="SUPFAM" id="SSF54373">
    <property type="entry name" value="FAD-linked reductases, C-terminal domain"/>
    <property type="match status" value="1"/>
</dbReference>
<dbReference type="InterPro" id="IPR036188">
    <property type="entry name" value="FAD/NAD-bd_sf"/>
</dbReference>
<evidence type="ECO:0000256" key="1">
    <source>
        <dbReference type="ARBA" id="ARBA00023002"/>
    </source>
</evidence>
<dbReference type="Gene3D" id="3.50.50.60">
    <property type="entry name" value="FAD/NAD(P)-binding domain"/>
    <property type="match status" value="1"/>
</dbReference>
<dbReference type="PANTHER" id="PTHR13847:SF287">
    <property type="entry name" value="FAD-DEPENDENT OXIDOREDUCTASE DOMAIN-CONTAINING PROTEIN 1"/>
    <property type="match status" value="1"/>
</dbReference>
<protein>
    <submittedName>
        <fullName evidence="3">FAD-binding oxidoreductase</fullName>
    </submittedName>
</protein>
<dbReference type="GO" id="GO:0016491">
    <property type="term" value="F:oxidoreductase activity"/>
    <property type="evidence" value="ECO:0007669"/>
    <property type="project" value="UniProtKB-KW"/>
</dbReference>
<dbReference type="RefSeq" id="WP_168887189.1">
    <property type="nucleotide sequence ID" value="NZ_JABAHY010000005.1"/>
</dbReference>
<dbReference type="Proteomes" id="UP000523139">
    <property type="component" value="Unassembled WGS sequence"/>
</dbReference>
<reference evidence="3 4" key="1">
    <citation type="submission" date="2020-04" db="EMBL/GenBank/DDBJ databases">
        <title>Nesterenkonia sp. nov., isolated from marine sediment.</title>
        <authorList>
            <person name="Zhang G."/>
        </authorList>
    </citation>
    <scope>NUCLEOTIDE SEQUENCE [LARGE SCALE GENOMIC DNA]</scope>
    <source>
        <strain evidence="3 4">MY13</strain>
    </source>
</reference>
<evidence type="ECO:0000313" key="4">
    <source>
        <dbReference type="Proteomes" id="UP000523139"/>
    </source>
</evidence>
<dbReference type="AlphaFoldDB" id="A0A7X8YDZ4"/>
<evidence type="ECO:0000313" key="3">
    <source>
        <dbReference type="EMBL" id="NLS09682.1"/>
    </source>
</evidence>